<feature type="transmembrane region" description="Helical" evidence="1">
    <location>
        <begin position="148"/>
        <end position="169"/>
    </location>
</feature>
<keyword evidence="1" id="KW-0812">Transmembrane</keyword>
<feature type="transmembrane region" description="Helical" evidence="1">
    <location>
        <begin position="14"/>
        <end position="35"/>
    </location>
</feature>
<feature type="transmembrane region" description="Helical" evidence="1">
    <location>
        <begin position="117"/>
        <end position="136"/>
    </location>
</feature>
<dbReference type="InterPro" id="IPR010390">
    <property type="entry name" value="ABC-2_transporter-like"/>
</dbReference>
<dbReference type="PANTHER" id="PTHR36833">
    <property type="entry name" value="SLR0610 PROTEIN-RELATED"/>
    <property type="match status" value="1"/>
</dbReference>
<evidence type="ECO:0000313" key="3">
    <source>
        <dbReference type="Proteomes" id="UP000295710"/>
    </source>
</evidence>
<evidence type="ECO:0008006" key="4">
    <source>
        <dbReference type="Google" id="ProtNLM"/>
    </source>
</evidence>
<dbReference type="Pfam" id="PF06182">
    <property type="entry name" value="ABC2_membrane_6"/>
    <property type="match status" value="1"/>
</dbReference>
<dbReference type="PANTHER" id="PTHR36833:SF1">
    <property type="entry name" value="INTEGRAL MEMBRANE TRANSPORT PROTEIN"/>
    <property type="match status" value="1"/>
</dbReference>
<keyword evidence="1" id="KW-1133">Transmembrane helix</keyword>
<dbReference type="RefSeq" id="WP_132276722.1">
    <property type="nucleotide sequence ID" value="NZ_JAOBST010000048.1"/>
</dbReference>
<dbReference type="AlphaFoldDB" id="A0A4R4FF38"/>
<comment type="caution">
    <text evidence="2">The sequence shown here is derived from an EMBL/GenBank/DDBJ whole genome shotgun (WGS) entry which is preliminary data.</text>
</comment>
<dbReference type="EMBL" id="SMMX01000005">
    <property type="protein sequence ID" value="TDA22041.1"/>
    <property type="molecule type" value="Genomic_DNA"/>
</dbReference>
<feature type="transmembrane region" description="Helical" evidence="1">
    <location>
        <begin position="202"/>
        <end position="226"/>
    </location>
</feature>
<proteinExistence type="predicted"/>
<evidence type="ECO:0000256" key="1">
    <source>
        <dbReference type="SAM" id="Phobius"/>
    </source>
</evidence>
<keyword evidence="3" id="KW-1185">Reference proteome</keyword>
<evidence type="ECO:0000313" key="2">
    <source>
        <dbReference type="EMBL" id="TDA22041.1"/>
    </source>
</evidence>
<organism evidence="2 3">
    <name type="scientific">Extibacter muris</name>
    <dbReference type="NCBI Taxonomy" id="1796622"/>
    <lineage>
        <taxon>Bacteria</taxon>
        <taxon>Bacillati</taxon>
        <taxon>Bacillota</taxon>
        <taxon>Clostridia</taxon>
        <taxon>Lachnospirales</taxon>
        <taxon>Lachnospiraceae</taxon>
        <taxon>Extibacter</taxon>
    </lineage>
</organism>
<sequence>MRRLWYYARLWKGYMRIGLLILVQYPADTVIWLVSMILREASGFLGVVTIANVAGGLGNWNLYEICLLFGLCAVVEAIGQAFFDCVWEISGSVRKGTMDVILVRPAAPFIQLLGRRFHYPALLSIIIYGAVIVWALAHLRIAPGVGMLLFLIEFIVCATVINSGIYTIFNSFNFWIVQGEDMAVLVQTCREFAKYPLAVFPVLIRSFFTFIIPFGFVGFYPAAFLAGKAGTEVVLTLPLCAGAVGLAAAFIWKKGLGSYDSTGT</sequence>
<feature type="transmembrane region" description="Helical" evidence="1">
    <location>
        <begin position="233"/>
        <end position="252"/>
    </location>
</feature>
<accession>A0A4R4FF38</accession>
<protein>
    <recommendedName>
        <fullName evidence="4">ABC transporter permease</fullName>
    </recommendedName>
</protein>
<gene>
    <name evidence="2" type="ORF">E1963_07230</name>
</gene>
<keyword evidence="1" id="KW-0472">Membrane</keyword>
<dbReference type="Proteomes" id="UP000295710">
    <property type="component" value="Unassembled WGS sequence"/>
</dbReference>
<reference evidence="2 3" key="1">
    <citation type="journal article" date="2016" name="Nat. Microbiol.">
        <title>The Mouse Intestinal Bacterial Collection (miBC) provides host-specific insight into cultured diversity and functional potential of the gut microbiota.</title>
        <authorList>
            <person name="Lagkouvardos I."/>
            <person name="Pukall R."/>
            <person name="Abt B."/>
            <person name="Foesel B.U."/>
            <person name="Meier-Kolthoff J.P."/>
            <person name="Kumar N."/>
            <person name="Bresciani A."/>
            <person name="Martinez I."/>
            <person name="Just S."/>
            <person name="Ziegler C."/>
            <person name="Brugiroux S."/>
            <person name="Garzetti D."/>
            <person name="Wenning M."/>
            <person name="Bui T.P."/>
            <person name="Wang J."/>
            <person name="Hugenholtz F."/>
            <person name="Plugge C.M."/>
            <person name="Peterson D.A."/>
            <person name="Hornef M.W."/>
            <person name="Baines J.F."/>
            <person name="Smidt H."/>
            <person name="Walter J."/>
            <person name="Kristiansen K."/>
            <person name="Nielsen H.B."/>
            <person name="Haller D."/>
            <person name="Overmann J."/>
            <person name="Stecher B."/>
            <person name="Clavel T."/>
        </authorList>
    </citation>
    <scope>NUCLEOTIDE SEQUENCE [LARGE SCALE GENOMIC DNA]</scope>
    <source>
        <strain evidence="2 3">DSM 28560</strain>
    </source>
</reference>
<name>A0A4R4FF38_9FIRM</name>